<dbReference type="Proteomes" id="UP000305517">
    <property type="component" value="Unassembled WGS sequence"/>
</dbReference>
<proteinExistence type="predicted"/>
<dbReference type="EMBL" id="VAJM01000016">
    <property type="protein sequence ID" value="TLM88781.1"/>
    <property type="molecule type" value="Genomic_DNA"/>
</dbReference>
<keyword evidence="2" id="KW-1185">Reference proteome</keyword>
<comment type="caution">
    <text evidence="1">The sequence shown here is derived from an EMBL/GenBank/DDBJ whole genome shotgun (WGS) entry which is preliminary data.</text>
</comment>
<organism evidence="1 2">
    <name type="scientific">Hymenobacter jeollabukensis</name>
    <dbReference type="NCBI Taxonomy" id="2025313"/>
    <lineage>
        <taxon>Bacteria</taxon>
        <taxon>Pseudomonadati</taxon>
        <taxon>Bacteroidota</taxon>
        <taxon>Cytophagia</taxon>
        <taxon>Cytophagales</taxon>
        <taxon>Hymenobacteraceae</taxon>
        <taxon>Hymenobacter</taxon>
    </lineage>
</organism>
<reference evidence="1 2" key="1">
    <citation type="submission" date="2019-05" db="EMBL/GenBank/DDBJ databases">
        <title>Hymenobacter edaphi sp. nov., isolated from abandoned arsenic-contaminated farmland soil.</title>
        <authorList>
            <person name="Nie L."/>
        </authorList>
    </citation>
    <scope>NUCLEOTIDE SEQUENCE [LARGE SCALE GENOMIC DNA]</scope>
    <source>
        <strain evidence="1 2">1-3-3-8</strain>
    </source>
</reference>
<name>A0A5R8WJD9_9BACT</name>
<accession>A0A5R8WJD9</accession>
<dbReference type="RefSeq" id="WP_138081682.1">
    <property type="nucleotide sequence ID" value="NZ_VAJM01000016.1"/>
</dbReference>
<sequence length="130" mass="14777">MQQPETSPHYHIAFPNPALSVPYDKCLSYAQHCLCSFPHGGLKKWTEQQEPPFSYSALVSLKRSTNRKPAPLLVQRILQAFGFRTNPVARPEGKTRTYVYEFAHESDLNNFTHQLSEFEKVKVPAEAASV</sequence>
<evidence type="ECO:0000313" key="1">
    <source>
        <dbReference type="EMBL" id="TLM88781.1"/>
    </source>
</evidence>
<gene>
    <name evidence="1" type="ORF">FDY95_23390</name>
</gene>
<evidence type="ECO:0000313" key="2">
    <source>
        <dbReference type="Proteomes" id="UP000305517"/>
    </source>
</evidence>
<dbReference type="AlphaFoldDB" id="A0A5R8WJD9"/>
<protein>
    <submittedName>
        <fullName evidence="1">Uncharacterized protein</fullName>
    </submittedName>
</protein>